<dbReference type="PANTHER" id="PTHR45910">
    <property type="entry name" value="N-ALPHA-ACETYLTRANSFERASE 20"/>
    <property type="match status" value="1"/>
</dbReference>
<sequence length="191" mass="21527">MSSIRPFVAKDVLRFNACNIDPLTETYNIGFSNEYLMKWPSLCKVVCGWDGEIQAYILAKTESSPFAAPNPPYDPATNTDPNYLPWHGHITALTVAPAARRLGHATKLSAALERACEAEGCWFVDLYVRVDNSAAIGLYEGMGYSIYRRVVNYYNDSTDAFDMRKPLSRDKERKTVRENGAECRVSPEDVW</sequence>
<dbReference type="PANTHER" id="PTHR45910:SF1">
    <property type="entry name" value="N-ALPHA-ACETYLTRANSFERASE 20"/>
    <property type="match status" value="1"/>
</dbReference>
<reference evidence="5" key="1">
    <citation type="journal article" date="2020" name="Stud. Mycol.">
        <title>101 Dothideomycetes genomes: a test case for predicting lifestyles and emergence of pathogens.</title>
        <authorList>
            <person name="Haridas S."/>
            <person name="Albert R."/>
            <person name="Binder M."/>
            <person name="Bloem J."/>
            <person name="Labutti K."/>
            <person name="Salamov A."/>
            <person name="Andreopoulos B."/>
            <person name="Baker S."/>
            <person name="Barry K."/>
            <person name="Bills G."/>
            <person name="Bluhm B."/>
            <person name="Cannon C."/>
            <person name="Castanera R."/>
            <person name="Culley D."/>
            <person name="Daum C."/>
            <person name="Ezra D."/>
            <person name="Gonzalez J."/>
            <person name="Henrissat B."/>
            <person name="Kuo A."/>
            <person name="Liang C."/>
            <person name="Lipzen A."/>
            <person name="Lutzoni F."/>
            <person name="Magnuson J."/>
            <person name="Mondo S."/>
            <person name="Nolan M."/>
            <person name="Ohm R."/>
            <person name="Pangilinan J."/>
            <person name="Park H.-J."/>
            <person name="Ramirez L."/>
            <person name="Alfaro M."/>
            <person name="Sun H."/>
            <person name="Tritt A."/>
            <person name="Yoshinaga Y."/>
            <person name="Zwiers L.-H."/>
            <person name="Turgeon B."/>
            <person name="Goodwin S."/>
            <person name="Spatafora J."/>
            <person name="Crous P."/>
            <person name="Grigoriev I."/>
        </authorList>
    </citation>
    <scope>NUCLEOTIDE SEQUENCE</scope>
    <source>
        <strain evidence="5">CBS 113979</strain>
    </source>
</reference>
<evidence type="ECO:0000256" key="1">
    <source>
        <dbReference type="ARBA" id="ARBA00022679"/>
    </source>
</evidence>
<dbReference type="InterPro" id="IPR016181">
    <property type="entry name" value="Acyl_CoA_acyltransferase"/>
</dbReference>
<dbReference type="GO" id="GO:0031416">
    <property type="term" value="C:NatB complex"/>
    <property type="evidence" value="ECO:0007669"/>
    <property type="project" value="TreeGrafter"/>
</dbReference>
<dbReference type="Pfam" id="PF00583">
    <property type="entry name" value="Acetyltransf_1"/>
    <property type="match status" value="1"/>
</dbReference>
<evidence type="ECO:0000259" key="4">
    <source>
        <dbReference type="PROSITE" id="PS51186"/>
    </source>
</evidence>
<evidence type="ECO:0000313" key="6">
    <source>
        <dbReference type="Proteomes" id="UP000800041"/>
    </source>
</evidence>
<protein>
    <submittedName>
        <fullName evidence="5">Acyl-CoA N-acyltransferase</fullName>
    </submittedName>
</protein>
<dbReference type="OrthoDB" id="10264728at2759"/>
<dbReference type="Gene3D" id="3.40.630.30">
    <property type="match status" value="1"/>
</dbReference>
<accession>A0A6G1GT92</accession>
<evidence type="ECO:0000313" key="5">
    <source>
        <dbReference type="EMBL" id="KAF1984173.1"/>
    </source>
</evidence>
<feature type="region of interest" description="Disordered" evidence="3">
    <location>
        <begin position="169"/>
        <end position="191"/>
    </location>
</feature>
<dbReference type="CDD" id="cd04301">
    <property type="entry name" value="NAT_SF"/>
    <property type="match status" value="1"/>
</dbReference>
<proteinExistence type="predicted"/>
<name>A0A6G1GT92_9PEZI</name>
<dbReference type="InterPro" id="IPR000182">
    <property type="entry name" value="GNAT_dom"/>
</dbReference>
<dbReference type="SUPFAM" id="SSF55729">
    <property type="entry name" value="Acyl-CoA N-acyltransferases (Nat)"/>
    <property type="match status" value="1"/>
</dbReference>
<feature type="domain" description="N-acetyltransferase" evidence="4">
    <location>
        <begin position="2"/>
        <end position="168"/>
    </location>
</feature>
<dbReference type="PROSITE" id="PS51186">
    <property type="entry name" value="GNAT"/>
    <property type="match status" value="1"/>
</dbReference>
<organism evidence="5 6">
    <name type="scientific">Aulographum hederae CBS 113979</name>
    <dbReference type="NCBI Taxonomy" id="1176131"/>
    <lineage>
        <taxon>Eukaryota</taxon>
        <taxon>Fungi</taxon>
        <taxon>Dikarya</taxon>
        <taxon>Ascomycota</taxon>
        <taxon>Pezizomycotina</taxon>
        <taxon>Dothideomycetes</taxon>
        <taxon>Pleosporomycetidae</taxon>
        <taxon>Aulographales</taxon>
        <taxon>Aulographaceae</taxon>
    </lineage>
</organism>
<evidence type="ECO:0000256" key="2">
    <source>
        <dbReference type="ARBA" id="ARBA00023315"/>
    </source>
</evidence>
<dbReference type="EMBL" id="ML977169">
    <property type="protein sequence ID" value="KAF1984173.1"/>
    <property type="molecule type" value="Genomic_DNA"/>
</dbReference>
<gene>
    <name evidence="5" type="ORF">K402DRAFT_455941</name>
</gene>
<dbReference type="AlphaFoldDB" id="A0A6G1GT92"/>
<dbReference type="Proteomes" id="UP000800041">
    <property type="component" value="Unassembled WGS sequence"/>
</dbReference>
<dbReference type="GO" id="GO:0004596">
    <property type="term" value="F:protein-N-terminal amino-acid acetyltransferase activity"/>
    <property type="evidence" value="ECO:0007669"/>
    <property type="project" value="TreeGrafter"/>
</dbReference>
<keyword evidence="2 5" id="KW-0012">Acyltransferase</keyword>
<dbReference type="InterPro" id="IPR051646">
    <property type="entry name" value="NatB_acetyltransferase_subunit"/>
</dbReference>
<evidence type="ECO:0000256" key="3">
    <source>
        <dbReference type="SAM" id="MobiDB-lite"/>
    </source>
</evidence>
<keyword evidence="1 5" id="KW-0808">Transferase</keyword>
<keyword evidence="6" id="KW-1185">Reference proteome</keyword>